<protein>
    <submittedName>
        <fullName evidence="1">Uncharacterized protein</fullName>
    </submittedName>
</protein>
<accession>A0A0L7QYI3</accession>
<dbReference type="EMBL" id="KQ414692">
    <property type="protein sequence ID" value="KOC63611.1"/>
    <property type="molecule type" value="Genomic_DNA"/>
</dbReference>
<evidence type="ECO:0000313" key="1">
    <source>
        <dbReference type="EMBL" id="KOC63611.1"/>
    </source>
</evidence>
<sequence length="265" mass="29701">MLVFMWLMESNGELRKGSNVYGVKFVHRRYARKEEHRDASSIAVANGVLVDDHGAVDPEKYRGYVLIFEDLFYIIPGGKIGEPLPSVKMMVPSKPVRESVECSFCVNNTSETSEDHPDYIGGGRRTLRVRSIISELDLSSVQGRFCHTMTGPGLIEIYPDVVTRLETLRLATASRSNPCFYTDDGIGKCFQSQGRQTFLLMRHQSLSLVNCVMIKSHKRLTSGQCIYYWSSGWHPYHKENVKIGGVISFGRKIGSTGLLDIANLG</sequence>
<reference evidence="1 2" key="1">
    <citation type="submission" date="2015-07" db="EMBL/GenBank/DDBJ databases">
        <title>The genome of Habropoda laboriosa.</title>
        <authorList>
            <person name="Pan H."/>
            <person name="Kapheim K."/>
        </authorList>
    </citation>
    <scope>NUCLEOTIDE SEQUENCE [LARGE SCALE GENOMIC DNA]</scope>
    <source>
        <strain evidence="1">0110345459</strain>
    </source>
</reference>
<name>A0A0L7QYI3_9HYME</name>
<proteinExistence type="predicted"/>
<organism evidence="1 2">
    <name type="scientific">Habropoda laboriosa</name>
    <dbReference type="NCBI Taxonomy" id="597456"/>
    <lineage>
        <taxon>Eukaryota</taxon>
        <taxon>Metazoa</taxon>
        <taxon>Ecdysozoa</taxon>
        <taxon>Arthropoda</taxon>
        <taxon>Hexapoda</taxon>
        <taxon>Insecta</taxon>
        <taxon>Pterygota</taxon>
        <taxon>Neoptera</taxon>
        <taxon>Endopterygota</taxon>
        <taxon>Hymenoptera</taxon>
        <taxon>Apocrita</taxon>
        <taxon>Aculeata</taxon>
        <taxon>Apoidea</taxon>
        <taxon>Anthophila</taxon>
        <taxon>Apidae</taxon>
        <taxon>Habropoda</taxon>
    </lineage>
</organism>
<gene>
    <name evidence="1" type="ORF">WH47_02492</name>
</gene>
<keyword evidence="2" id="KW-1185">Reference proteome</keyword>
<dbReference type="AlphaFoldDB" id="A0A0L7QYI3"/>
<dbReference type="Proteomes" id="UP000053825">
    <property type="component" value="Unassembled WGS sequence"/>
</dbReference>
<evidence type="ECO:0000313" key="2">
    <source>
        <dbReference type="Proteomes" id="UP000053825"/>
    </source>
</evidence>